<evidence type="ECO:0000313" key="3">
    <source>
        <dbReference type="EMBL" id="RWS04182.1"/>
    </source>
</evidence>
<dbReference type="Gene3D" id="1.10.472.80">
    <property type="entry name" value="Ypt/Rab-GAP domain of gyp1p, domain 3"/>
    <property type="match status" value="1"/>
</dbReference>
<dbReference type="FunFam" id="1.10.472.80:FF:000009">
    <property type="entry name" value="TBC1 domain family member 13"/>
    <property type="match status" value="1"/>
</dbReference>
<dbReference type="PANTHER" id="PTHR22957:SF27">
    <property type="entry name" value="TBC1 DOMAIN FAMILY MEMBER 13"/>
    <property type="match status" value="1"/>
</dbReference>
<evidence type="ECO:0000313" key="4">
    <source>
        <dbReference type="Proteomes" id="UP000288716"/>
    </source>
</evidence>
<feature type="domain" description="Rab-GAP TBC" evidence="2">
    <location>
        <begin position="1"/>
        <end position="68"/>
    </location>
</feature>
<keyword evidence="4" id="KW-1185">Reference proteome</keyword>
<name>A0A443QME5_9ACAR</name>
<organism evidence="3 4">
    <name type="scientific">Leptotrombidium deliense</name>
    <dbReference type="NCBI Taxonomy" id="299467"/>
    <lineage>
        <taxon>Eukaryota</taxon>
        <taxon>Metazoa</taxon>
        <taxon>Ecdysozoa</taxon>
        <taxon>Arthropoda</taxon>
        <taxon>Chelicerata</taxon>
        <taxon>Arachnida</taxon>
        <taxon>Acari</taxon>
        <taxon>Acariformes</taxon>
        <taxon>Trombidiformes</taxon>
        <taxon>Prostigmata</taxon>
        <taxon>Anystina</taxon>
        <taxon>Parasitengona</taxon>
        <taxon>Trombiculoidea</taxon>
        <taxon>Trombiculidae</taxon>
        <taxon>Leptotrombidium</taxon>
    </lineage>
</organism>
<dbReference type="VEuPathDB" id="VectorBase:LDEU014266"/>
<sequence length="124" mass="14664">NVFAGVVSMMTRLTNLLHREDSQVYYHIYQNQAIKPHYYAFRWITLLLSQEFPLPEVLRIWDFLFADDNRFSFLIDVCCSMLMLLHDDLLNGDFASNMKLLQNFPDKIDVSTIIRRAKKIRSTS</sequence>
<accession>A0A443QME5</accession>
<dbReference type="GO" id="GO:0006886">
    <property type="term" value="P:intracellular protein transport"/>
    <property type="evidence" value="ECO:0007669"/>
    <property type="project" value="TreeGrafter"/>
</dbReference>
<evidence type="ECO:0000259" key="2">
    <source>
        <dbReference type="PROSITE" id="PS50086"/>
    </source>
</evidence>
<dbReference type="InterPro" id="IPR000195">
    <property type="entry name" value="Rab-GAP-TBC_dom"/>
</dbReference>
<dbReference type="Pfam" id="PF00566">
    <property type="entry name" value="RabGAP-TBC"/>
    <property type="match status" value="1"/>
</dbReference>
<dbReference type="GO" id="GO:0005096">
    <property type="term" value="F:GTPase activator activity"/>
    <property type="evidence" value="ECO:0007669"/>
    <property type="project" value="UniProtKB-KW"/>
</dbReference>
<proteinExistence type="predicted"/>
<dbReference type="AlphaFoldDB" id="A0A443QME5"/>
<evidence type="ECO:0000256" key="1">
    <source>
        <dbReference type="ARBA" id="ARBA00022468"/>
    </source>
</evidence>
<protein>
    <submittedName>
        <fullName evidence="3">TBC1 domain family member 13-like protein</fullName>
    </submittedName>
</protein>
<dbReference type="PANTHER" id="PTHR22957">
    <property type="entry name" value="TBC1 DOMAIN FAMILY MEMBER GTPASE-ACTIVATING PROTEIN"/>
    <property type="match status" value="1"/>
</dbReference>
<comment type="caution">
    <text evidence="3">The sequence shown here is derived from an EMBL/GenBank/DDBJ whole genome shotgun (WGS) entry which is preliminary data.</text>
</comment>
<feature type="non-terminal residue" evidence="3">
    <location>
        <position position="1"/>
    </location>
</feature>
<dbReference type="SUPFAM" id="SSF47923">
    <property type="entry name" value="Ypt/Rab-GAP domain of gyp1p"/>
    <property type="match status" value="1"/>
</dbReference>
<dbReference type="EMBL" id="NCKV01053942">
    <property type="protein sequence ID" value="RWS04182.1"/>
    <property type="molecule type" value="Genomic_DNA"/>
</dbReference>
<dbReference type="STRING" id="299467.A0A443QME5"/>
<gene>
    <name evidence="3" type="ORF">B4U80_02016</name>
</gene>
<dbReference type="Proteomes" id="UP000288716">
    <property type="component" value="Unassembled WGS sequence"/>
</dbReference>
<dbReference type="PROSITE" id="PS50086">
    <property type="entry name" value="TBC_RABGAP"/>
    <property type="match status" value="1"/>
</dbReference>
<keyword evidence="1" id="KW-0343">GTPase activation</keyword>
<dbReference type="OrthoDB" id="10263206at2759"/>
<dbReference type="InterPro" id="IPR035969">
    <property type="entry name" value="Rab-GAP_TBC_sf"/>
</dbReference>
<reference evidence="3 4" key="1">
    <citation type="journal article" date="2018" name="Gigascience">
        <title>Genomes of trombidid mites reveal novel predicted allergens and laterally-transferred genes associated with secondary metabolism.</title>
        <authorList>
            <person name="Dong X."/>
            <person name="Chaisiri K."/>
            <person name="Xia D."/>
            <person name="Armstrong S.D."/>
            <person name="Fang Y."/>
            <person name="Donnelly M.J."/>
            <person name="Kadowaki T."/>
            <person name="McGarry J.W."/>
            <person name="Darby A.C."/>
            <person name="Makepeace B.L."/>
        </authorList>
    </citation>
    <scope>NUCLEOTIDE SEQUENCE [LARGE SCALE GENOMIC DNA]</scope>
    <source>
        <strain evidence="3">UoL-UT</strain>
    </source>
</reference>